<protein>
    <submittedName>
        <fullName evidence="2">Anti-anti-sigma factor</fullName>
    </submittedName>
</protein>
<organism evidence="2 3">
    <name type="scientific">Blastococcus aggregatus</name>
    <dbReference type="NCBI Taxonomy" id="38502"/>
    <lineage>
        <taxon>Bacteria</taxon>
        <taxon>Bacillati</taxon>
        <taxon>Actinomycetota</taxon>
        <taxon>Actinomycetes</taxon>
        <taxon>Geodermatophilales</taxon>
        <taxon>Geodermatophilaceae</taxon>
        <taxon>Blastococcus</taxon>
    </lineage>
</organism>
<dbReference type="AlphaFoldDB" id="A0A285VHY5"/>
<evidence type="ECO:0000313" key="3">
    <source>
        <dbReference type="Proteomes" id="UP000219435"/>
    </source>
</evidence>
<dbReference type="InterPro" id="IPR002645">
    <property type="entry name" value="STAS_dom"/>
</dbReference>
<proteinExistence type="predicted"/>
<feature type="domain" description="STAS" evidence="1">
    <location>
        <begin position="31"/>
        <end position="105"/>
    </location>
</feature>
<gene>
    <name evidence="2" type="ORF">SAMN05660748_0013</name>
</gene>
<keyword evidence="3" id="KW-1185">Reference proteome</keyword>
<dbReference type="PROSITE" id="PS50801">
    <property type="entry name" value="STAS"/>
    <property type="match status" value="1"/>
</dbReference>
<name>A0A285VHY5_9ACTN</name>
<dbReference type="Proteomes" id="UP000219435">
    <property type="component" value="Unassembled WGS sequence"/>
</dbReference>
<reference evidence="3" key="1">
    <citation type="submission" date="2017-08" db="EMBL/GenBank/DDBJ databases">
        <authorList>
            <person name="Varghese N."/>
            <person name="Submissions S."/>
        </authorList>
    </citation>
    <scope>NUCLEOTIDE SEQUENCE [LARGE SCALE GENOMIC DNA]</scope>
    <source>
        <strain evidence="3">DSM 4725</strain>
    </source>
</reference>
<dbReference type="EMBL" id="OBQI01000010">
    <property type="protein sequence ID" value="SOC53660.1"/>
    <property type="molecule type" value="Genomic_DNA"/>
</dbReference>
<dbReference type="InterPro" id="IPR036513">
    <property type="entry name" value="STAS_dom_sf"/>
</dbReference>
<dbReference type="Pfam" id="PF13466">
    <property type="entry name" value="STAS_2"/>
    <property type="match status" value="1"/>
</dbReference>
<dbReference type="Gene3D" id="3.30.750.24">
    <property type="entry name" value="STAS domain"/>
    <property type="match status" value="1"/>
</dbReference>
<dbReference type="InterPro" id="IPR058548">
    <property type="entry name" value="MlaB-like_STAS"/>
</dbReference>
<sequence>MRSSSRRFSFHSVAAGATRLAVNLDLSSARITLVGELDRQTAHRLLDAARALAATDHSQWVIDARQLQFCDASGLRAIGGTYRIALRRGVTVTMLGASGWLRRALATIKLDRHVLHDVEHPSADTDLTVESMAATYPLARVYSL</sequence>
<evidence type="ECO:0000313" key="2">
    <source>
        <dbReference type="EMBL" id="SOC53660.1"/>
    </source>
</evidence>
<accession>A0A285VHY5</accession>
<dbReference type="CDD" id="cd07043">
    <property type="entry name" value="STAS_anti-anti-sigma_factors"/>
    <property type="match status" value="1"/>
</dbReference>
<dbReference type="SUPFAM" id="SSF52091">
    <property type="entry name" value="SpoIIaa-like"/>
    <property type="match status" value="1"/>
</dbReference>
<evidence type="ECO:0000259" key="1">
    <source>
        <dbReference type="PROSITE" id="PS50801"/>
    </source>
</evidence>